<dbReference type="Gene3D" id="3.40.50.300">
    <property type="entry name" value="P-loop containing nucleotide triphosphate hydrolases"/>
    <property type="match status" value="1"/>
</dbReference>
<gene>
    <name evidence="2" type="ORF">OU419_11010</name>
</gene>
<evidence type="ECO:0000313" key="2">
    <source>
        <dbReference type="EMBL" id="WAI51747.1"/>
    </source>
</evidence>
<organism evidence="2 3">
    <name type="scientific">Pseudomonas triclosanedens</name>
    <dbReference type="NCBI Taxonomy" id="2961893"/>
    <lineage>
        <taxon>Bacteria</taxon>
        <taxon>Pseudomonadati</taxon>
        <taxon>Pseudomonadota</taxon>
        <taxon>Gammaproteobacteria</taxon>
        <taxon>Pseudomonadales</taxon>
        <taxon>Pseudomonadaceae</taxon>
        <taxon>Pseudomonas</taxon>
    </lineage>
</organism>
<evidence type="ECO:0000259" key="1">
    <source>
        <dbReference type="Pfam" id="PF00350"/>
    </source>
</evidence>
<dbReference type="RefSeq" id="WP_254472190.1">
    <property type="nucleotide sequence ID" value="NZ_CP113432.1"/>
</dbReference>
<dbReference type="EMBL" id="CP113432">
    <property type="protein sequence ID" value="WAI51747.1"/>
    <property type="molecule type" value="Genomic_DNA"/>
</dbReference>
<proteinExistence type="predicted"/>
<sequence>MQEKSVSRSELMASFEALQGQFDQQTSDIRSKEAAFDQLRRDFASQLNLRSKELSRLIGSGNPLQPLANGLADQLAATFDGWEKQVANRAKGTRFREGFGDSLLVFIYGKVKSGKSSLGNYMAWGHSEPSAELKAQALPPSYFSEERTAVVSGDQEKEAETNRQFRVGATEATSSIQGFRLPGLTWVDSPGLHSVNGSNGDLAKEYVEHADLILYTMSSQAPGRASDMKEITELLDNGKKIMVLLTGSDTPDEDEDADGNLISTVIMKSESDRREQVAYVRNELEQLHASSGVLAEVLPVSTRFAELNPTPEGEAASGMGRLMHELQSICTSQALAIKLEAPMNNLRRSIRTTAGDLAGVRELIDGFASGVSAQDGTLQRLLANLGVKGASQMRGYINQLFAENRFDDLEGALRRKAGEIIGELAEEAFEKIGEQQQKTFRDAFDSSRLGAIPEYREIVEEREYFVGTRKGSKKTLGAIGALVGGGIGLFFGGPAGAALGASLGSMAGMGGSSARAEYGRHDVVVGDNREDQRQSAMANYAGTLPGALSEYVNARYNPLRSAMQEYCKVLDGDVTALMGSLEKLSQVDR</sequence>
<name>A0ABY7A3E8_9PSED</name>
<reference evidence="2" key="1">
    <citation type="submission" date="2022-11" db="EMBL/GenBank/DDBJ databases">
        <title>Pseudomonas triclosanedens sp. nov., a triclosan degrader isolated from activated sludge.</title>
        <authorList>
            <person name="Yin Y."/>
            <person name="Lu Z."/>
        </authorList>
    </citation>
    <scope>NUCLEOTIDE SEQUENCE</scope>
    <source>
        <strain evidence="2">ZM23</strain>
    </source>
</reference>
<dbReference type="InterPro" id="IPR027417">
    <property type="entry name" value="P-loop_NTPase"/>
</dbReference>
<dbReference type="SUPFAM" id="SSF52540">
    <property type="entry name" value="P-loop containing nucleoside triphosphate hydrolases"/>
    <property type="match status" value="1"/>
</dbReference>
<feature type="domain" description="Dynamin N-terminal" evidence="1">
    <location>
        <begin position="155"/>
        <end position="243"/>
    </location>
</feature>
<evidence type="ECO:0000313" key="3">
    <source>
        <dbReference type="Proteomes" id="UP001163624"/>
    </source>
</evidence>
<dbReference type="InterPro" id="IPR045063">
    <property type="entry name" value="Dynamin_N"/>
</dbReference>
<protein>
    <submittedName>
        <fullName evidence="2">Dynamin family protein</fullName>
    </submittedName>
</protein>
<accession>A0ABY7A3E8</accession>
<keyword evidence="3" id="KW-1185">Reference proteome</keyword>
<dbReference type="Proteomes" id="UP001163624">
    <property type="component" value="Chromosome"/>
</dbReference>
<dbReference type="Pfam" id="PF00350">
    <property type="entry name" value="Dynamin_N"/>
    <property type="match status" value="1"/>
</dbReference>